<dbReference type="FunFam" id="3.30.160.60:FF:000043">
    <property type="entry name" value="Scratch family zinc finger 2"/>
    <property type="match status" value="1"/>
</dbReference>
<dbReference type="OMA" id="HAKTHED"/>
<evidence type="ECO:0000256" key="7">
    <source>
        <dbReference type="ARBA" id="ARBA00023242"/>
    </source>
</evidence>
<accession>F6QBI4</accession>
<dbReference type="InParanoid" id="F6QBI4"/>
<dbReference type="PANTHER" id="PTHR24388">
    <property type="entry name" value="ZINC FINGER PROTEIN"/>
    <property type="match status" value="1"/>
</dbReference>
<dbReference type="PROSITE" id="PS00028">
    <property type="entry name" value="ZINC_FINGER_C2H2_1"/>
    <property type="match status" value="4"/>
</dbReference>
<dbReference type="GO" id="GO:0008270">
    <property type="term" value="F:zinc ion binding"/>
    <property type="evidence" value="ECO:0007669"/>
    <property type="project" value="UniProtKB-KW"/>
</dbReference>
<keyword evidence="4 9" id="KW-0863">Zinc-finger</keyword>
<name>F6QBI4_CIOIN</name>
<keyword evidence="3" id="KW-0677">Repeat</keyword>
<feature type="domain" description="C2H2-type" evidence="11">
    <location>
        <begin position="436"/>
        <end position="463"/>
    </location>
</feature>
<feature type="compositionally biased region" description="Basic and acidic residues" evidence="10">
    <location>
        <begin position="306"/>
        <end position="316"/>
    </location>
</feature>
<protein>
    <submittedName>
        <fullName evidence="12">Transcription factor protein</fullName>
    </submittedName>
</protein>
<dbReference type="AlphaFoldDB" id="F6QBI4"/>
<feature type="compositionally biased region" description="Basic and acidic residues" evidence="10">
    <location>
        <begin position="64"/>
        <end position="77"/>
    </location>
</feature>
<evidence type="ECO:0000313" key="13">
    <source>
        <dbReference type="Proteomes" id="UP000008144"/>
    </source>
</evidence>
<dbReference type="SMART" id="SM00355">
    <property type="entry name" value="ZnF_C2H2"/>
    <property type="match status" value="5"/>
</dbReference>
<dbReference type="InterPro" id="IPR050527">
    <property type="entry name" value="Snail/Krueppel_Znf"/>
</dbReference>
<keyword evidence="7" id="KW-0539">Nucleus</keyword>
<reference evidence="12" key="4">
    <citation type="submission" date="2025-09" db="UniProtKB">
        <authorList>
            <consortium name="Ensembl"/>
        </authorList>
    </citation>
    <scope>IDENTIFICATION</scope>
</reference>
<dbReference type="PROSITE" id="PS50157">
    <property type="entry name" value="ZINC_FINGER_C2H2_2"/>
    <property type="match status" value="5"/>
</dbReference>
<feature type="compositionally biased region" description="Basic and acidic residues" evidence="10">
    <location>
        <begin position="375"/>
        <end position="385"/>
    </location>
</feature>
<evidence type="ECO:0000256" key="3">
    <source>
        <dbReference type="ARBA" id="ARBA00022737"/>
    </source>
</evidence>
<sequence length="584" mass="64833">MTSVEPMLYQGKHAVQKNEGESTRPCTLSGDDSFYCSGESTNSTSSPTSSITSSRSCGPDSDEGFPRQDDLDLRDKASKNLQHSVELFCPIKSKSVDHDNDLMPMDLSCKKRTFPKQNCKTASMPKTSPTIKSEPIDDYPASLTRNAPPSSMPSVSPPSSNITREFPPSMFPSWPYFSTPITSSVGGFPSFPSSYIPGKYLHPALFLPPPATSCQTVPTNSPLGFSVGNSMLPGLHQLAASHFQPSMIKPVAQPQGVPQEQNSLNHDDQKFAQNSPQPRFSPTNLVQDPSLLAEFARVFSRQVEQFRPKPGFEENNTKNQNSERRRKNAKPLKISADVSPPQPQLNDMRSISFKDLPTMVSQTHDHNAFYGAQKNRQELKRKSSGEDNSESPSGKKVCLDSKTTWRQIDAPAFQISDAIEEQNKTPQPVSFKPCRIPCTECGRTYATIGALAKHAKTHEDPESGSKFNCKICKKECSSLGALRMHIRTHTLPCECHICGKAFSRTWLLQGHIRTHTGEKPYQCTVCSRAFADRSNLRAHMQTHETVKRYSCVTCEKTFSRISLLKRHQVHCETASQTAQRKTAS</sequence>
<feature type="region of interest" description="Disordered" evidence="10">
    <location>
        <begin position="118"/>
        <end position="160"/>
    </location>
</feature>
<dbReference type="GeneTree" id="ENSGT00940000154511"/>
<feature type="region of interest" description="Disordered" evidence="10">
    <location>
        <begin position="253"/>
        <end position="285"/>
    </location>
</feature>
<dbReference type="GO" id="GO:0001228">
    <property type="term" value="F:DNA-binding transcription activator activity, RNA polymerase II-specific"/>
    <property type="evidence" value="ECO:0000318"/>
    <property type="project" value="GO_Central"/>
</dbReference>
<dbReference type="HOGENOM" id="CLU_466873_0_0_1"/>
<reference evidence="12" key="3">
    <citation type="submission" date="2025-08" db="UniProtKB">
        <authorList>
            <consortium name="Ensembl"/>
        </authorList>
    </citation>
    <scope>IDENTIFICATION</scope>
</reference>
<feature type="domain" description="C2H2-type" evidence="11">
    <location>
        <begin position="467"/>
        <end position="490"/>
    </location>
</feature>
<evidence type="ECO:0000256" key="9">
    <source>
        <dbReference type="PROSITE-ProRule" id="PRU00042"/>
    </source>
</evidence>
<feature type="compositionally biased region" description="Polar residues" evidence="10">
    <location>
        <begin position="271"/>
        <end position="285"/>
    </location>
</feature>
<dbReference type="Pfam" id="PF00096">
    <property type="entry name" value="zf-C2H2"/>
    <property type="match status" value="4"/>
</dbReference>
<dbReference type="Proteomes" id="UP000008144">
    <property type="component" value="Chromosome 3"/>
</dbReference>
<dbReference type="Gene3D" id="3.30.160.60">
    <property type="entry name" value="Classic Zinc Finger"/>
    <property type="match status" value="4"/>
</dbReference>
<feature type="region of interest" description="Disordered" evidence="10">
    <location>
        <begin position="373"/>
        <end position="400"/>
    </location>
</feature>
<reference evidence="12" key="2">
    <citation type="journal article" date="2008" name="Genome Biol.">
        <title>Improved genome assembly and evidence-based global gene model set for the chordate Ciona intestinalis: new insight into intron and operon populations.</title>
        <authorList>
            <person name="Satou Y."/>
            <person name="Mineta K."/>
            <person name="Ogasawara M."/>
            <person name="Sasakura Y."/>
            <person name="Shoguchi E."/>
            <person name="Ueno K."/>
            <person name="Yamada L."/>
            <person name="Matsumoto J."/>
            <person name="Wasserscheid J."/>
            <person name="Dewar K."/>
            <person name="Wiley G.B."/>
            <person name="Macmil S.L."/>
            <person name="Roe B.A."/>
            <person name="Zeller R.W."/>
            <person name="Hastings K.E."/>
            <person name="Lemaire P."/>
            <person name="Lindquist E."/>
            <person name="Endo T."/>
            <person name="Hotta K."/>
            <person name="Inaba K."/>
        </authorList>
    </citation>
    <scope>NUCLEOTIDE SEQUENCE [LARGE SCALE GENOMIC DNA]</scope>
    <source>
        <strain evidence="12">wild type</strain>
    </source>
</reference>
<evidence type="ECO:0000259" key="11">
    <source>
        <dbReference type="PROSITE" id="PS50157"/>
    </source>
</evidence>
<feature type="domain" description="C2H2-type" evidence="11">
    <location>
        <begin position="493"/>
        <end position="520"/>
    </location>
</feature>
<dbReference type="GO" id="GO:0005634">
    <property type="term" value="C:nucleus"/>
    <property type="evidence" value="ECO:0000318"/>
    <property type="project" value="GO_Central"/>
</dbReference>
<comment type="subcellular location">
    <subcellularLocation>
        <location evidence="1">Nucleus</location>
    </subcellularLocation>
</comment>
<evidence type="ECO:0000256" key="5">
    <source>
        <dbReference type="ARBA" id="ARBA00022833"/>
    </source>
</evidence>
<feature type="region of interest" description="Disordered" evidence="10">
    <location>
        <begin position="306"/>
        <end position="348"/>
    </location>
</feature>
<evidence type="ECO:0000256" key="6">
    <source>
        <dbReference type="ARBA" id="ARBA00023125"/>
    </source>
</evidence>
<proteinExistence type="inferred from homology"/>
<dbReference type="InterPro" id="IPR036236">
    <property type="entry name" value="Znf_C2H2_sf"/>
</dbReference>
<feature type="compositionally biased region" description="Polar residues" evidence="10">
    <location>
        <begin position="118"/>
        <end position="131"/>
    </location>
</feature>
<feature type="region of interest" description="Disordered" evidence="10">
    <location>
        <begin position="1"/>
        <end position="77"/>
    </location>
</feature>
<keyword evidence="6" id="KW-0238">DNA-binding</keyword>
<dbReference type="FunFam" id="3.30.160.60:FF:000085">
    <property type="entry name" value="Snail zinc finger protein"/>
    <property type="match status" value="1"/>
</dbReference>
<keyword evidence="5" id="KW-0862">Zinc</keyword>
<reference evidence="13" key="1">
    <citation type="journal article" date="2002" name="Science">
        <title>The draft genome of Ciona intestinalis: insights into chordate and vertebrate origins.</title>
        <authorList>
            <person name="Dehal P."/>
            <person name="Satou Y."/>
            <person name="Campbell R.K."/>
            <person name="Chapman J."/>
            <person name="Degnan B."/>
            <person name="De Tomaso A."/>
            <person name="Davidson B."/>
            <person name="Di Gregorio A."/>
            <person name="Gelpke M."/>
            <person name="Goodstein D.M."/>
            <person name="Harafuji N."/>
            <person name="Hastings K.E."/>
            <person name="Ho I."/>
            <person name="Hotta K."/>
            <person name="Huang W."/>
            <person name="Kawashima T."/>
            <person name="Lemaire P."/>
            <person name="Martinez D."/>
            <person name="Meinertzhagen I.A."/>
            <person name="Necula S."/>
            <person name="Nonaka M."/>
            <person name="Putnam N."/>
            <person name="Rash S."/>
            <person name="Saiga H."/>
            <person name="Satake M."/>
            <person name="Terry A."/>
            <person name="Yamada L."/>
            <person name="Wang H.G."/>
            <person name="Awazu S."/>
            <person name="Azumi K."/>
            <person name="Boore J."/>
            <person name="Branno M."/>
            <person name="Chin-Bow S."/>
            <person name="DeSantis R."/>
            <person name="Doyle S."/>
            <person name="Francino P."/>
            <person name="Keys D.N."/>
            <person name="Haga S."/>
            <person name="Hayashi H."/>
            <person name="Hino K."/>
            <person name="Imai K.S."/>
            <person name="Inaba K."/>
            <person name="Kano S."/>
            <person name="Kobayashi K."/>
            <person name="Kobayashi M."/>
            <person name="Lee B.I."/>
            <person name="Makabe K.W."/>
            <person name="Manohar C."/>
            <person name="Matassi G."/>
            <person name="Medina M."/>
            <person name="Mochizuki Y."/>
            <person name="Mount S."/>
            <person name="Morishita T."/>
            <person name="Miura S."/>
            <person name="Nakayama A."/>
            <person name="Nishizaka S."/>
            <person name="Nomoto H."/>
            <person name="Ohta F."/>
            <person name="Oishi K."/>
            <person name="Rigoutsos I."/>
            <person name="Sano M."/>
            <person name="Sasaki A."/>
            <person name="Sasakura Y."/>
            <person name="Shoguchi E."/>
            <person name="Shin-i T."/>
            <person name="Spagnuolo A."/>
            <person name="Stainier D."/>
            <person name="Suzuki M.M."/>
            <person name="Tassy O."/>
            <person name="Takatori N."/>
            <person name="Tokuoka M."/>
            <person name="Yagi K."/>
            <person name="Yoshizaki F."/>
            <person name="Wada S."/>
            <person name="Zhang C."/>
            <person name="Hyatt P.D."/>
            <person name="Larimer F."/>
            <person name="Detter C."/>
            <person name="Doggett N."/>
            <person name="Glavina T."/>
            <person name="Hawkins T."/>
            <person name="Richardson P."/>
            <person name="Lucas S."/>
            <person name="Kohara Y."/>
            <person name="Levine M."/>
            <person name="Satoh N."/>
            <person name="Rokhsar D.S."/>
        </authorList>
    </citation>
    <scope>NUCLEOTIDE SEQUENCE [LARGE SCALE GENOMIC DNA]</scope>
</reference>
<keyword evidence="13" id="KW-1185">Reference proteome</keyword>
<evidence type="ECO:0000256" key="8">
    <source>
        <dbReference type="ARBA" id="ARBA00037948"/>
    </source>
</evidence>
<gene>
    <name evidence="12" type="primary">snail</name>
</gene>
<dbReference type="EMBL" id="EAAA01001803">
    <property type="status" value="NOT_ANNOTATED_CDS"/>
    <property type="molecule type" value="Genomic_DNA"/>
</dbReference>
<keyword evidence="2" id="KW-0479">Metal-binding</keyword>
<organism evidence="12 13">
    <name type="scientific">Ciona intestinalis</name>
    <name type="common">Transparent sea squirt</name>
    <name type="synonym">Ascidia intestinalis</name>
    <dbReference type="NCBI Taxonomy" id="7719"/>
    <lineage>
        <taxon>Eukaryota</taxon>
        <taxon>Metazoa</taxon>
        <taxon>Chordata</taxon>
        <taxon>Tunicata</taxon>
        <taxon>Ascidiacea</taxon>
        <taxon>Phlebobranchia</taxon>
        <taxon>Cionidae</taxon>
        <taxon>Ciona</taxon>
    </lineage>
</organism>
<dbReference type="Ensembl" id="ENSCINT00000018113.3">
    <property type="protein sequence ID" value="ENSCINP00000018113.3"/>
    <property type="gene ID" value="ENSCING00000008903.3"/>
</dbReference>
<feature type="domain" description="C2H2-type" evidence="11">
    <location>
        <begin position="549"/>
        <end position="581"/>
    </location>
</feature>
<dbReference type="InterPro" id="IPR013087">
    <property type="entry name" value="Znf_C2H2_type"/>
</dbReference>
<evidence type="ECO:0000256" key="10">
    <source>
        <dbReference type="SAM" id="MobiDB-lite"/>
    </source>
</evidence>
<dbReference type="GO" id="GO:0000978">
    <property type="term" value="F:RNA polymerase II cis-regulatory region sequence-specific DNA binding"/>
    <property type="evidence" value="ECO:0000318"/>
    <property type="project" value="GO_Central"/>
</dbReference>
<dbReference type="GO" id="GO:0006357">
    <property type="term" value="P:regulation of transcription by RNA polymerase II"/>
    <property type="evidence" value="ECO:0000318"/>
    <property type="project" value="GO_Central"/>
</dbReference>
<evidence type="ECO:0000256" key="4">
    <source>
        <dbReference type="ARBA" id="ARBA00022771"/>
    </source>
</evidence>
<evidence type="ECO:0000256" key="2">
    <source>
        <dbReference type="ARBA" id="ARBA00022723"/>
    </source>
</evidence>
<dbReference type="Pfam" id="PF13912">
    <property type="entry name" value="zf-C2H2_6"/>
    <property type="match status" value="1"/>
</dbReference>
<feature type="compositionally biased region" description="Low complexity" evidence="10">
    <location>
        <begin position="37"/>
        <end position="56"/>
    </location>
</feature>
<feature type="domain" description="C2H2-type" evidence="11">
    <location>
        <begin position="521"/>
        <end position="548"/>
    </location>
</feature>
<dbReference type="STRING" id="7719.ENSCINP00000018113"/>
<evidence type="ECO:0000313" key="12">
    <source>
        <dbReference type="Ensembl" id="ENSCINP00000018113.3"/>
    </source>
</evidence>
<comment type="similarity">
    <text evidence="8">Belongs to the snail C2H2-type zinc-finger protein family.</text>
</comment>
<dbReference type="SUPFAM" id="SSF57667">
    <property type="entry name" value="beta-beta-alpha zinc fingers"/>
    <property type="match status" value="3"/>
</dbReference>
<dbReference type="PANTHER" id="PTHR24388:SF40">
    <property type="entry name" value="ZINC FINGER PROTEIN SNAI3"/>
    <property type="match status" value="1"/>
</dbReference>
<feature type="compositionally biased region" description="Low complexity" evidence="10">
    <location>
        <begin position="148"/>
        <end position="160"/>
    </location>
</feature>
<evidence type="ECO:0000256" key="1">
    <source>
        <dbReference type="ARBA" id="ARBA00004123"/>
    </source>
</evidence>